<dbReference type="PANTHER" id="PTHR30298">
    <property type="entry name" value="H REPEAT-ASSOCIATED PREDICTED TRANSPOSASE"/>
    <property type="match status" value="1"/>
</dbReference>
<organism evidence="1">
    <name type="scientific">hydrothermal vent metagenome</name>
    <dbReference type="NCBI Taxonomy" id="652676"/>
    <lineage>
        <taxon>unclassified sequences</taxon>
        <taxon>metagenomes</taxon>
        <taxon>ecological metagenomes</taxon>
    </lineage>
</organism>
<dbReference type="PANTHER" id="PTHR30298:SF0">
    <property type="entry name" value="PROTEIN YBFL-RELATED"/>
    <property type="match status" value="1"/>
</dbReference>
<dbReference type="InterPro" id="IPR051698">
    <property type="entry name" value="Transposase_11-like"/>
</dbReference>
<feature type="non-terminal residue" evidence="1">
    <location>
        <position position="1"/>
    </location>
</feature>
<dbReference type="EMBL" id="UOGJ01000049">
    <property type="protein sequence ID" value="VAX35396.1"/>
    <property type="molecule type" value="Genomic_DNA"/>
</dbReference>
<protein>
    <submittedName>
        <fullName evidence="1">Transposase, IS4 family</fullName>
    </submittedName>
</protein>
<accession>A0A3B1CXL4</accession>
<sequence>RKRNAYAAENFAVIRHIALNLLRKEKSLKVGVKGRRKKAGWDNDYLLKVLDGF</sequence>
<name>A0A3B1CXL4_9ZZZZ</name>
<proteinExistence type="predicted"/>
<reference evidence="1" key="1">
    <citation type="submission" date="2018-06" db="EMBL/GenBank/DDBJ databases">
        <authorList>
            <person name="Zhirakovskaya E."/>
        </authorList>
    </citation>
    <scope>NUCLEOTIDE SEQUENCE</scope>
</reference>
<dbReference type="AlphaFoldDB" id="A0A3B1CXL4"/>
<evidence type="ECO:0000313" key="1">
    <source>
        <dbReference type="EMBL" id="VAX35396.1"/>
    </source>
</evidence>
<gene>
    <name evidence="1" type="ORF">MNBD_UNCLBAC01-1417</name>
</gene>